<proteinExistence type="predicted"/>
<keyword evidence="3" id="KW-1185">Reference proteome</keyword>
<comment type="caution">
    <text evidence="2">The sequence shown here is derived from an EMBL/GenBank/DDBJ whole genome shotgun (WGS) entry which is preliminary data.</text>
</comment>
<feature type="region of interest" description="Disordered" evidence="1">
    <location>
        <begin position="905"/>
        <end position="925"/>
    </location>
</feature>
<gene>
    <name evidence="2" type="ORF">CCMP2556_LOCUS45106</name>
</gene>
<sequence length="1136" mass="125142">MPPRKKQKTGRSGADALSVGPAATVVPSRLDDVPQVMKQALLILDAIHELRHCDEKTVHLEKCSVLEPMHGVFAWPISWGGTFKDIAQRAWSDPDQLLEMSASLCHRAGFMDSPDPSEFLQQFCKMDGETVAIKLPCSPLRPVNLAVGCLYFSDGSQKTLGAFMVWLSLILATRLPDFDNSDLEHPAFLALMSSLLRIRTVQKATTGSGDDVDSTLARIIKQNMDAKVQAVSSLTWTSILASLGDGVSLDTLISRYNSHPEVKAFDDQQTTASISLDGRKRQAAPPHEDAMSGPLPNEPSITLNWALPLTESAQELLFSRIQLTFDRNTSMMPVTQRKKYRLSGDDLLRVRNLVCLFDQILPHIKARVGLDSAAQWLEDVRSGAQRDNDLTSLLHLRPSVFSMSMLPSEQEQAKRSLEEVELKKCEDKEAQRLEVTAAQWNFFKGALARDQSKLDVVQQAPRLVRQRLHAKQVAARSRLISDGESACKGYQDTETYLRVVPLDKMDLLGSEISKFKSQIAEEMQIGTDSIFCLGLCDYNAPGARQSSKAESLAQGMAQVNAAGPLNNNAVVCLLPDHPKDSCIRGLYDEEKVILEALFSHRQSVETRFIDLFTREKKSENKSNMRRFAASRVVVHSDSLDGNSWLASELAVCGRPVGRAEQEMGAPTSILPKSSALLLPEAGSPDLDLKLSERVRPSQEQTSAQKGTGRLEMLLESAFRHARISGPTLVINLTGYVEEAAAAVLNLRLKGPLTGEGGGYDFSNLYYLSAHTLESKSGIAYAKQRVYRELLDAWLSKRLAFQGKKYDDSELADIPHSECIKSADNLELEVLVRQGLKMAIHPDQVKQWTNSGSGLESEFRKLEAAHIEKYQDCLAGIIKDQGQGTPSVAGGSTASAGAAGTMVAANDDKNEDDPTDTAPAPIAQTDGDSFESLEKLRESDPVEIKVLSEIAGVELIKTKSGKIWLYCEKDRILQRHLQVGGYVPCSEAGDGVAMEWAERDKTLIQVDMSSVTPDTAQIQVMSLYRFLVLLERSKKLSQYKPSYTECVRKSGSSGGSDGFEVSLKDPHKYKSLASAEKAATAKSFFGANMAEVEKSTFLAKIFRWRFERVHAVCKVQKPYVILKSALQLRAGQPFLVA</sequence>
<evidence type="ECO:0000313" key="2">
    <source>
        <dbReference type="EMBL" id="CAK9094593.1"/>
    </source>
</evidence>
<protein>
    <submittedName>
        <fullName evidence="2">Uncharacterized protein</fullName>
    </submittedName>
</protein>
<organism evidence="2 3">
    <name type="scientific">Durusdinium trenchii</name>
    <dbReference type="NCBI Taxonomy" id="1381693"/>
    <lineage>
        <taxon>Eukaryota</taxon>
        <taxon>Sar</taxon>
        <taxon>Alveolata</taxon>
        <taxon>Dinophyceae</taxon>
        <taxon>Suessiales</taxon>
        <taxon>Symbiodiniaceae</taxon>
        <taxon>Durusdinium</taxon>
    </lineage>
</organism>
<reference evidence="2 3" key="1">
    <citation type="submission" date="2024-02" db="EMBL/GenBank/DDBJ databases">
        <authorList>
            <person name="Chen Y."/>
            <person name="Shah S."/>
            <person name="Dougan E. K."/>
            <person name="Thang M."/>
            <person name="Chan C."/>
        </authorList>
    </citation>
    <scope>NUCLEOTIDE SEQUENCE [LARGE SCALE GENOMIC DNA]</scope>
</reference>
<evidence type="ECO:0000313" key="3">
    <source>
        <dbReference type="Proteomes" id="UP001642484"/>
    </source>
</evidence>
<dbReference type="Proteomes" id="UP001642484">
    <property type="component" value="Unassembled WGS sequence"/>
</dbReference>
<evidence type="ECO:0000256" key="1">
    <source>
        <dbReference type="SAM" id="MobiDB-lite"/>
    </source>
</evidence>
<name>A0ABP0R1Z8_9DINO</name>
<dbReference type="EMBL" id="CAXAMN010025361">
    <property type="protein sequence ID" value="CAK9094593.1"/>
    <property type="molecule type" value="Genomic_DNA"/>
</dbReference>
<feature type="region of interest" description="Disordered" evidence="1">
    <location>
        <begin position="276"/>
        <end position="296"/>
    </location>
</feature>
<accession>A0ABP0R1Z8</accession>